<dbReference type="EMBL" id="FNCA01000005">
    <property type="protein sequence ID" value="SDF94845.1"/>
    <property type="molecule type" value="Genomic_DNA"/>
</dbReference>
<feature type="domain" description="DUF112" evidence="2">
    <location>
        <begin position="14"/>
        <end position="439"/>
    </location>
</feature>
<dbReference type="Pfam" id="PF01970">
    <property type="entry name" value="TctA"/>
    <property type="match status" value="1"/>
</dbReference>
<dbReference type="PANTHER" id="PTHR42204">
    <property type="entry name" value="INTEGRAL MEMBRANE PROTEIN"/>
    <property type="match status" value="1"/>
</dbReference>
<dbReference type="InterPro" id="IPR002823">
    <property type="entry name" value="DUF112_TM"/>
</dbReference>
<dbReference type="Proteomes" id="UP000199259">
    <property type="component" value="Unassembled WGS sequence"/>
</dbReference>
<dbReference type="AlphaFoldDB" id="A0A7Z7FEQ6"/>
<gene>
    <name evidence="3" type="ORF">SAMN04488589_1788</name>
</gene>
<accession>A0A7Z7FEQ6</accession>
<keyword evidence="1" id="KW-1133">Transmembrane helix</keyword>
<keyword evidence="1" id="KW-0812">Transmembrane</keyword>
<protein>
    <submittedName>
        <fullName evidence="3">Putative membrane protein</fullName>
    </submittedName>
</protein>
<organism evidence="3 4">
    <name type="scientific">Methanolobus vulcani</name>
    <dbReference type="NCBI Taxonomy" id="38026"/>
    <lineage>
        <taxon>Archaea</taxon>
        <taxon>Methanobacteriati</taxon>
        <taxon>Methanobacteriota</taxon>
        <taxon>Stenosarchaea group</taxon>
        <taxon>Methanomicrobia</taxon>
        <taxon>Methanosarcinales</taxon>
        <taxon>Methanosarcinaceae</taxon>
        <taxon>Methanolobus</taxon>
    </lineage>
</organism>
<feature type="transmembrane region" description="Helical" evidence="1">
    <location>
        <begin position="139"/>
        <end position="158"/>
    </location>
</feature>
<sequence length="451" mass="48841">MMTPVTEVSIFTFLLSLFAGYFLGVISGLIPGIHSNNFALILLAFSPMLSEHGLPLVCIAAMILANSLSHTFHDIIPAIFLGAPGDDLALAVLPGHTLLLEGRGAEAIRLSALGSAGSVALAIITAYPLSMAFRSAYPFIQKYIAWILIIVVLIMVFTEKGEPDKQNLLQRIRYPLSAFLVFILCGFLGVFAFDKENLMHPFLSMGEPSILLPLLSGLFGSSQLIISLMSRPLIPYQFKSRMELERKRIIRGIIVGGTSGSMVAWLPGVSSSIATVFARLFIKEDFDRNLNTASDDDLSTDSITDSSKEFIVSISGVNTCNAIFGLLALVVIGKTRSGAMVAINDLLGGINLGPPLVLLFLVAISLTAILSYYSTIFLGDNIHRVLYGFDYSLLCYAVLALLFVMCLAFTGFFGLMVFLIATPIGMLPSFMGIRKSHAMGVIILPVILYFI</sequence>
<reference evidence="3 4" key="1">
    <citation type="submission" date="2016-10" db="EMBL/GenBank/DDBJ databases">
        <authorList>
            <person name="Varghese N."/>
            <person name="Submissions S."/>
        </authorList>
    </citation>
    <scope>NUCLEOTIDE SEQUENCE [LARGE SCALE GENOMIC DNA]</scope>
    <source>
        <strain evidence="3 4">PL 12/M</strain>
    </source>
</reference>
<dbReference type="RefSeq" id="WP_338011375.1">
    <property type="nucleotide sequence ID" value="NZ_FNCA01000005.1"/>
</dbReference>
<feature type="transmembrane region" description="Helical" evidence="1">
    <location>
        <begin position="209"/>
        <end position="228"/>
    </location>
</feature>
<proteinExistence type="predicted"/>
<feature type="transmembrane region" description="Helical" evidence="1">
    <location>
        <begin position="75"/>
        <end position="95"/>
    </location>
</feature>
<feature type="transmembrane region" description="Helical" evidence="1">
    <location>
        <begin position="174"/>
        <end position="193"/>
    </location>
</feature>
<evidence type="ECO:0000259" key="2">
    <source>
        <dbReference type="Pfam" id="PF01970"/>
    </source>
</evidence>
<feature type="transmembrane region" description="Helical" evidence="1">
    <location>
        <begin position="352"/>
        <end position="373"/>
    </location>
</feature>
<feature type="transmembrane region" description="Helical" evidence="1">
    <location>
        <begin position="38"/>
        <end position="63"/>
    </location>
</feature>
<feature type="transmembrane region" description="Helical" evidence="1">
    <location>
        <begin position="6"/>
        <end position="26"/>
    </location>
</feature>
<name>A0A7Z7FEQ6_9EURY</name>
<keyword evidence="4" id="KW-1185">Reference proteome</keyword>
<comment type="caution">
    <text evidence="3">The sequence shown here is derived from an EMBL/GenBank/DDBJ whole genome shotgun (WGS) entry which is preliminary data.</text>
</comment>
<keyword evidence="1" id="KW-0472">Membrane</keyword>
<feature type="transmembrane region" description="Helical" evidence="1">
    <location>
        <begin position="393"/>
        <end position="420"/>
    </location>
</feature>
<evidence type="ECO:0000256" key="1">
    <source>
        <dbReference type="SAM" id="Phobius"/>
    </source>
</evidence>
<dbReference type="PANTHER" id="PTHR42204:SF1">
    <property type="entry name" value="INTEGRAL MEMBRANE PROTEIN"/>
    <property type="match status" value="1"/>
</dbReference>
<feature type="transmembrane region" description="Helical" evidence="1">
    <location>
        <begin position="310"/>
        <end position="332"/>
    </location>
</feature>
<evidence type="ECO:0000313" key="4">
    <source>
        <dbReference type="Proteomes" id="UP000199259"/>
    </source>
</evidence>
<evidence type="ECO:0000313" key="3">
    <source>
        <dbReference type="EMBL" id="SDF94845.1"/>
    </source>
</evidence>
<feature type="transmembrane region" description="Helical" evidence="1">
    <location>
        <begin position="107"/>
        <end position="127"/>
    </location>
</feature>